<dbReference type="AlphaFoldDB" id="A0A9D7K2W9"/>
<accession>A0A9D7K2W9</accession>
<keyword evidence="1" id="KW-1133">Transmembrane helix</keyword>
<keyword evidence="1" id="KW-0472">Membrane</keyword>
<keyword evidence="1" id="KW-0812">Transmembrane</keyword>
<evidence type="ECO:0000256" key="1">
    <source>
        <dbReference type="SAM" id="Phobius"/>
    </source>
</evidence>
<organism evidence="2 3">
    <name type="scientific">Candidatus Proximibacter danicus</name>
    <dbReference type="NCBI Taxonomy" id="2954365"/>
    <lineage>
        <taxon>Bacteria</taxon>
        <taxon>Pseudomonadati</taxon>
        <taxon>Pseudomonadota</taxon>
        <taxon>Betaproteobacteria</taxon>
        <taxon>Candidatus Proximibacter</taxon>
    </lineage>
</organism>
<proteinExistence type="predicted"/>
<feature type="transmembrane region" description="Helical" evidence="1">
    <location>
        <begin position="20"/>
        <end position="37"/>
    </location>
</feature>
<protein>
    <submittedName>
        <fullName evidence="2">Uncharacterized protein</fullName>
    </submittedName>
</protein>
<name>A0A9D7K2W9_9PROT</name>
<sequence>MTEPSTALSICRNRTQILRLLWLILFAVYALFAYQLWDGYHDELDTRLINFDELSSLRVLDAEGRRLYASNTKTAWQTTIGDRAFFRERRDNAKAGLVVSEVFASDDRTSTYLILAR</sequence>
<gene>
    <name evidence="2" type="ORF">IPL58_05825</name>
</gene>
<dbReference type="Gene3D" id="3.30.450.20">
    <property type="entry name" value="PAS domain"/>
    <property type="match status" value="1"/>
</dbReference>
<reference evidence="2" key="1">
    <citation type="submission" date="2020-10" db="EMBL/GenBank/DDBJ databases">
        <title>Connecting structure to function with the recovery of over 1000 high-quality activated sludge metagenome-assembled genomes encoding full-length rRNA genes using long-read sequencing.</title>
        <authorList>
            <person name="Singleton C.M."/>
            <person name="Petriglieri F."/>
            <person name="Kristensen J.M."/>
            <person name="Kirkegaard R.H."/>
            <person name="Michaelsen T.Y."/>
            <person name="Andersen M.H."/>
            <person name="Karst S.M."/>
            <person name="Dueholm M.S."/>
            <person name="Nielsen P.H."/>
            <person name="Albertsen M."/>
        </authorList>
    </citation>
    <scope>NUCLEOTIDE SEQUENCE</scope>
    <source>
        <strain evidence="2">Hirt_18-Q3-R61-65_BATAC.395</strain>
    </source>
</reference>
<dbReference type="Proteomes" id="UP000886689">
    <property type="component" value="Unassembled WGS sequence"/>
</dbReference>
<evidence type="ECO:0000313" key="3">
    <source>
        <dbReference type="Proteomes" id="UP000886689"/>
    </source>
</evidence>
<dbReference type="EMBL" id="JADJUC010000004">
    <property type="protein sequence ID" value="MBK8523667.1"/>
    <property type="molecule type" value="Genomic_DNA"/>
</dbReference>
<comment type="caution">
    <text evidence="2">The sequence shown here is derived from an EMBL/GenBank/DDBJ whole genome shotgun (WGS) entry which is preliminary data.</text>
</comment>
<evidence type="ECO:0000313" key="2">
    <source>
        <dbReference type="EMBL" id="MBK8523667.1"/>
    </source>
</evidence>